<evidence type="ECO:0000313" key="3">
    <source>
        <dbReference type="Proteomes" id="UP001150238"/>
    </source>
</evidence>
<organism evidence="2 3">
    <name type="scientific">Lentinula lateritia</name>
    <dbReference type="NCBI Taxonomy" id="40482"/>
    <lineage>
        <taxon>Eukaryota</taxon>
        <taxon>Fungi</taxon>
        <taxon>Dikarya</taxon>
        <taxon>Basidiomycota</taxon>
        <taxon>Agaricomycotina</taxon>
        <taxon>Agaricomycetes</taxon>
        <taxon>Agaricomycetidae</taxon>
        <taxon>Agaricales</taxon>
        <taxon>Marasmiineae</taxon>
        <taxon>Omphalotaceae</taxon>
        <taxon>Lentinula</taxon>
    </lineage>
</organism>
<dbReference type="AlphaFoldDB" id="A0A9W9DYJ9"/>
<evidence type="ECO:0008006" key="4">
    <source>
        <dbReference type="Google" id="ProtNLM"/>
    </source>
</evidence>
<gene>
    <name evidence="2" type="ORF">C8J55DRAFT_486377</name>
</gene>
<dbReference type="SUPFAM" id="SSF56112">
    <property type="entry name" value="Protein kinase-like (PK-like)"/>
    <property type="match status" value="1"/>
</dbReference>
<accession>A0A9W9DYJ9</accession>
<comment type="caution">
    <text evidence="2">The sequence shown here is derived from an EMBL/GenBank/DDBJ whole genome shotgun (WGS) entry which is preliminary data.</text>
</comment>
<reference evidence="2" key="2">
    <citation type="journal article" date="2023" name="Proc. Natl. Acad. Sci. U.S.A.">
        <title>A global phylogenomic analysis of the shiitake genus Lentinula.</title>
        <authorList>
            <person name="Sierra-Patev S."/>
            <person name="Min B."/>
            <person name="Naranjo-Ortiz M."/>
            <person name="Looney B."/>
            <person name="Konkel Z."/>
            <person name="Slot J.C."/>
            <person name="Sakamoto Y."/>
            <person name="Steenwyk J.L."/>
            <person name="Rokas A."/>
            <person name="Carro J."/>
            <person name="Camarero S."/>
            <person name="Ferreira P."/>
            <person name="Molpeceres G."/>
            <person name="Ruiz-Duenas F.J."/>
            <person name="Serrano A."/>
            <person name="Henrissat B."/>
            <person name="Drula E."/>
            <person name="Hughes K.W."/>
            <person name="Mata J.L."/>
            <person name="Ishikawa N.K."/>
            <person name="Vargas-Isla R."/>
            <person name="Ushijima S."/>
            <person name="Smith C.A."/>
            <person name="Donoghue J."/>
            <person name="Ahrendt S."/>
            <person name="Andreopoulos W."/>
            <person name="He G."/>
            <person name="LaButti K."/>
            <person name="Lipzen A."/>
            <person name="Ng V."/>
            <person name="Riley R."/>
            <person name="Sandor L."/>
            <person name="Barry K."/>
            <person name="Martinez A.T."/>
            <person name="Xiao Y."/>
            <person name="Gibbons J.G."/>
            <person name="Terashima K."/>
            <person name="Grigoriev I.V."/>
            <person name="Hibbett D."/>
        </authorList>
    </citation>
    <scope>NUCLEOTIDE SEQUENCE</scope>
    <source>
        <strain evidence="2">Sp2 HRB7682 ss15</strain>
    </source>
</reference>
<dbReference type="InterPro" id="IPR011009">
    <property type="entry name" value="Kinase-like_dom_sf"/>
</dbReference>
<feature type="region of interest" description="Disordered" evidence="1">
    <location>
        <begin position="74"/>
        <end position="149"/>
    </location>
</feature>
<feature type="compositionally biased region" description="Acidic residues" evidence="1">
    <location>
        <begin position="115"/>
        <end position="134"/>
    </location>
</feature>
<protein>
    <recommendedName>
        <fullName evidence="4">Protein kinase domain-containing protein</fullName>
    </recommendedName>
</protein>
<proteinExistence type="predicted"/>
<sequence>MKSETKHKQKTCANLCGKNIQEVVEDQELLFEVKVDGGTWHRHDYLPMDLFPLGTHMFDPYQAVKVHTTIQPQEPIANKDNNSIHVPTAFNKDDDNIQDLDNIPTPPDQSHDEGDTNDNFDGDTEFENESDDDEYKPKKSSKMKKRKKKVEEQVLAARLGHRPVHLAVIGTSAQPDLVTKDLQMVVPNHNSNGAVSIRISRFQLIKFSKFLRVINLSDGSVLKPKTLRHPVIRTHWKLSTHKSFSSTTSESSNTGSSSLWSSTGSIASSSFTAPLSSHSSVPEVKATSGPSSLSLEPGTITSHLDILPHLISPETEGVLRSAPIVVRHAGTILEKQISRSATHIVWSGDLIMEGLDFEVNPVCIAVKLADWDREIEGDVSEGGKAILEKANIYQHLAEKDPAFNLTPRYYGTYNGSGAIALLLSYEGEKLLSFDVLDNKRKYQLLKKAEKLHLFGIVHGNLSPENVLVNGFHVSKLGHECPGSGACSELLQLEKDLFAV</sequence>
<evidence type="ECO:0000256" key="1">
    <source>
        <dbReference type="SAM" id="MobiDB-lite"/>
    </source>
</evidence>
<feature type="compositionally biased region" description="Basic residues" evidence="1">
    <location>
        <begin position="138"/>
        <end position="148"/>
    </location>
</feature>
<reference evidence="2" key="1">
    <citation type="submission" date="2022-08" db="EMBL/GenBank/DDBJ databases">
        <authorList>
            <consortium name="DOE Joint Genome Institute"/>
            <person name="Min B."/>
            <person name="Riley R."/>
            <person name="Sierra-Patev S."/>
            <person name="Naranjo-Ortiz M."/>
            <person name="Looney B."/>
            <person name="Konkel Z."/>
            <person name="Slot J.C."/>
            <person name="Sakamoto Y."/>
            <person name="Steenwyk J.L."/>
            <person name="Rokas A."/>
            <person name="Carro J."/>
            <person name="Camarero S."/>
            <person name="Ferreira P."/>
            <person name="Molpeceres G."/>
            <person name="Ruiz-Duenas F.J."/>
            <person name="Serrano A."/>
            <person name="Henrissat B."/>
            <person name="Drula E."/>
            <person name="Hughes K.W."/>
            <person name="Mata J.L."/>
            <person name="Ishikawa N.K."/>
            <person name="Vargas-Isla R."/>
            <person name="Ushijima S."/>
            <person name="Smith C.A."/>
            <person name="Ahrendt S."/>
            <person name="Andreopoulos W."/>
            <person name="He G."/>
            <person name="Labutti K."/>
            <person name="Lipzen A."/>
            <person name="Ng V."/>
            <person name="Sandor L."/>
            <person name="Barry K."/>
            <person name="Martinez A.T."/>
            <person name="Xiao Y."/>
            <person name="Gibbons J.G."/>
            <person name="Terashima K."/>
            <person name="Hibbett D.S."/>
            <person name="Grigoriev I.V."/>
        </authorList>
    </citation>
    <scope>NUCLEOTIDE SEQUENCE</scope>
    <source>
        <strain evidence="2">Sp2 HRB7682 ss15</strain>
    </source>
</reference>
<name>A0A9W9DYJ9_9AGAR</name>
<evidence type="ECO:0000313" key="2">
    <source>
        <dbReference type="EMBL" id="KAJ4491413.1"/>
    </source>
</evidence>
<feature type="region of interest" description="Disordered" evidence="1">
    <location>
        <begin position="274"/>
        <end position="296"/>
    </location>
</feature>
<dbReference type="EMBL" id="JANVFS010000006">
    <property type="protein sequence ID" value="KAJ4491413.1"/>
    <property type="molecule type" value="Genomic_DNA"/>
</dbReference>
<dbReference type="Proteomes" id="UP001150238">
    <property type="component" value="Unassembled WGS sequence"/>
</dbReference>